<dbReference type="Pfam" id="PF00067">
    <property type="entry name" value="p450"/>
    <property type="match status" value="1"/>
</dbReference>
<dbReference type="PANTHER" id="PTHR46696">
    <property type="entry name" value="P450, PUTATIVE (EUROFUNG)-RELATED"/>
    <property type="match status" value="1"/>
</dbReference>
<reference evidence="3" key="1">
    <citation type="submission" date="2016-10" db="EMBL/GenBank/DDBJ databases">
        <authorList>
            <person name="Varghese N."/>
            <person name="Submissions S."/>
        </authorList>
    </citation>
    <scope>NUCLEOTIDE SEQUENCE [LARGE SCALE GENOMIC DNA]</scope>
    <source>
        <strain evidence="3">DSM 16477</strain>
    </source>
</reference>
<dbReference type="GO" id="GO:0020037">
    <property type="term" value="F:heme binding"/>
    <property type="evidence" value="ECO:0007669"/>
    <property type="project" value="InterPro"/>
</dbReference>
<evidence type="ECO:0000313" key="2">
    <source>
        <dbReference type="EMBL" id="SDG09561.1"/>
    </source>
</evidence>
<dbReference type="InterPro" id="IPR036396">
    <property type="entry name" value="Cyt_P450_sf"/>
</dbReference>
<dbReference type="EMBL" id="FNBP01000004">
    <property type="protein sequence ID" value="SDG09561.1"/>
    <property type="molecule type" value="Genomic_DNA"/>
</dbReference>
<dbReference type="InterPro" id="IPR002397">
    <property type="entry name" value="Cyt_P450_B"/>
</dbReference>
<name>A0A1G7RFM6_9RHOB</name>
<gene>
    <name evidence="2" type="ORF">SAMN04489759_104368</name>
</gene>
<sequence>MGKPVDWVQDVSAKLTSWMIGALFDLDEQQVAALIEWSNLLIDFEAENPTHSRYQSRQDQLANFDAFLRRVSLERRDDPTARDLLSLLSQRPYGNELLDDIDHFMGTVSLIVGAGETTRSAASAIVVAINRYPEAWERLREEPGLVPNAVQEVIRWQTPLAHMRRTATEDVEFHGAHIRRGDRVVLWYCSGNRDESLFRNGDDFDVIRVNARNHISYGHGIHRCIGRHAAEMQLRVLLEAMLKRFEHVNLLSLPKRTMSNYFAGYSTISVGLL</sequence>
<keyword evidence="3" id="KW-1185">Reference proteome</keyword>
<evidence type="ECO:0000313" key="3">
    <source>
        <dbReference type="Proteomes" id="UP000199399"/>
    </source>
</evidence>
<dbReference type="Gene3D" id="1.10.630.10">
    <property type="entry name" value="Cytochrome P450"/>
    <property type="match status" value="1"/>
</dbReference>
<dbReference type="STRING" id="218672.SAMN04489759_104368"/>
<proteinExistence type="inferred from homology"/>
<dbReference type="Proteomes" id="UP000199399">
    <property type="component" value="Unassembled WGS sequence"/>
</dbReference>
<dbReference type="GO" id="GO:0005506">
    <property type="term" value="F:iron ion binding"/>
    <property type="evidence" value="ECO:0007669"/>
    <property type="project" value="InterPro"/>
</dbReference>
<dbReference type="GO" id="GO:0004497">
    <property type="term" value="F:monooxygenase activity"/>
    <property type="evidence" value="ECO:0007669"/>
    <property type="project" value="InterPro"/>
</dbReference>
<organism evidence="2 3">
    <name type="scientific">Sulfitobacter delicatus</name>
    <dbReference type="NCBI Taxonomy" id="218672"/>
    <lineage>
        <taxon>Bacteria</taxon>
        <taxon>Pseudomonadati</taxon>
        <taxon>Pseudomonadota</taxon>
        <taxon>Alphaproteobacteria</taxon>
        <taxon>Rhodobacterales</taxon>
        <taxon>Roseobacteraceae</taxon>
        <taxon>Sulfitobacter</taxon>
    </lineage>
</organism>
<evidence type="ECO:0000256" key="1">
    <source>
        <dbReference type="ARBA" id="ARBA00010617"/>
    </source>
</evidence>
<dbReference type="GO" id="GO:0016705">
    <property type="term" value="F:oxidoreductase activity, acting on paired donors, with incorporation or reduction of molecular oxygen"/>
    <property type="evidence" value="ECO:0007669"/>
    <property type="project" value="InterPro"/>
</dbReference>
<dbReference type="InterPro" id="IPR001128">
    <property type="entry name" value="Cyt_P450"/>
</dbReference>
<accession>A0A1G7RFM6</accession>
<dbReference type="PRINTS" id="PR00359">
    <property type="entry name" value="BP450"/>
</dbReference>
<dbReference type="PANTHER" id="PTHR46696:SF1">
    <property type="entry name" value="CYTOCHROME P450 YJIB-RELATED"/>
    <property type="match status" value="1"/>
</dbReference>
<comment type="similarity">
    <text evidence="1">Belongs to the cytochrome P450 family.</text>
</comment>
<dbReference type="AlphaFoldDB" id="A0A1G7RFM6"/>
<protein>
    <submittedName>
        <fullName evidence="2">Cytochrome P450</fullName>
    </submittedName>
</protein>
<dbReference type="SUPFAM" id="SSF48264">
    <property type="entry name" value="Cytochrome P450"/>
    <property type="match status" value="1"/>
</dbReference>